<organism evidence="1 2">
    <name type="scientific">Acetobacter lovaniensis</name>
    <dbReference type="NCBI Taxonomy" id="104100"/>
    <lineage>
        <taxon>Bacteria</taxon>
        <taxon>Pseudomonadati</taxon>
        <taxon>Pseudomonadota</taxon>
        <taxon>Alphaproteobacteria</taxon>
        <taxon>Acetobacterales</taxon>
        <taxon>Acetobacteraceae</taxon>
        <taxon>Acetobacter</taxon>
    </lineage>
</organism>
<reference evidence="1 2" key="1">
    <citation type="submission" date="2020-08" db="EMBL/GenBank/DDBJ databases">
        <title>Genomic Encyclopedia of Type Strains, Phase IV (KMG-IV): sequencing the most valuable type-strain genomes for metagenomic binning, comparative biology and taxonomic classification.</title>
        <authorList>
            <person name="Goeker M."/>
        </authorList>
    </citation>
    <scope>NUCLEOTIDE SEQUENCE [LARGE SCALE GENOMIC DNA]</scope>
    <source>
        <strain evidence="1 2">DSM 4491</strain>
    </source>
</reference>
<evidence type="ECO:0000313" key="1">
    <source>
        <dbReference type="EMBL" id="MBB6457986.1"/>
    </source>
</evidence>
<dbReference type="AlphaFoldDB" id="A0A841QHS4"/>
<gene>
    <name evidence="1" type="ORF">HNR55_002590</name>
</gene>
<proteinExistence type="predicted"/>
<comment type="caution">
    <text evidence="1">The sequence shown here is derived from an EMBL/GenBank/DDBJ whole genome shotgun (WGS) entry which is preliminary data.</text>
</comment>
<evidence type="ECO:0000313" key="2">
    <source>
        <dbReference type="Proteomes" id="UP000578000"/>
    </source>
</evidence>
<accession>A0A841QHS4</accession>
<dbReference type="EMBL" id="JACHIE010000013">
    <property type="protein sequence ID" value="MBB6457986.1"/>
    <property type="molecule type" value="Genomic_DNA"/>
</dbReference>
<name>A0A841QHS4_9PROT</name>
<protein>
    <submittedName>
        <fullName evidence="1">Uncharacterized protein</fullName>
    </submittedName>
</protein>
<keyword evidence="2" id="KW-1185">Reference proteome</keyword>
<dbReference type="Proteomes" id="UP000578000">
    <property type="component" value="Unassembled WGS sequence"/>
</dbReference>
<sequence length="81" mass="9178">MRRFCRCGMIGCVDRNRLYRGRYLAYSSGSAVGWVESRSVGAGRLSFIRVYNPVDSGYCRKISTRKNAGLRAFSLYIRGVL</sequence>